<evidence type="ECO:0000256" key="11">
    <source>
        <dbReference type="ARBA" id="ARBA00023136"/>
    </source>
</evidence>
<name>A0A366E536_9HYPH</name>
<evidence type="ECO:0000256" key="5">
    <source>
        <dbReference type="ARBA" id="ARBA00022519"/>
    </source>
</evidence>
<accession>A0A366E536</accession>
<proteinExistence type="inferred from homology"/>
<dbReference type="GO" id="GO:0015833">
    <property type="term" value="P:peptide transport"/>
    <property type="evidence" value="ECO:0007669"/>
    <property type="project" value="UniProtKB-KW"/>
</dbReference>
<protein>
    <submittedName>
        <fullName evidence="14">Oligopeptide transport system ATP-binding protein</fullName>
    </submittedName>
</protein>
<comment type="caution">
    <text evidence="14">The sequence shown here is derived from an EMBL/GenBank/DDBJ whole genome shotgun (WGS) entry which is preliminary data.</text>
</comment>
<evidence type="ECO:0000313" key="14">
    <source>
        <dbReference type="EMBL" id="RBO97422.1"/>
    </source>
</evidence>
<keyword evidence="10" id="KW-1278">Translocase</keyword>
<evidence type="ECO:0000256" key="8">
    <source>
        <dbReference type="ARBA" id="ARBA00022856"/>
    </source>
</evidence>
<dbReference type="GO" id="GO:0015031">
    <property type="term" value="P:protein transport"/>
    <property type="evidence" value="ECO:0007669"/>
    <property type="project" value="UniProtKB-KW"/>
</dbReference>
<evidence type="ECO:0000313" key="15">
    <source>
        <dbReference type="Proteomes" id="UP000252893"/>
    </source>
</evidence>
<dbReference type="OrthoDB" id="9815712at2"/>
<dbReference type="NCBIfam" id="TIGR01727">
    <property type="entry name" value="oligo_HPY"/>
    <property type="match status" value="1"/>
</dbReference>
<evidence type="ECO:0000256" key="1">
    <source>
        <dbReference type="ARBA" id="ARBA00004417"/>
    </source>
</evidence>
<evidence type="ECO:0000256" key="4">
    <source>
        <dbReference type="ARBA" id="ARBA00022475"/>
    </source>
</evidence>
<dbReference type="EMBL" id="QNRH01000002">
    <property type="protein sequence ID" value="RBO97422.1"/>
    <property type="molecule type" value="Genomic_DNA"/>
</dbReference>
<evidence type="ECO:0000256" key="3">
    <source>
        <dbReference type="ARBA" id="ARBA00022448"/>
    </source>
</evidence>
<dbReference type="InterPro" id="IPR050319">
    <property type="entry name" value="ABC_transp_ATP-bind"/>
</dbReference>
<dbReference type="Gene3D" id="3.40.50.300">
    <property type="entry name" value="P-loop containing nucleotide triphosphate hydrolases"/>
    <property type="match status" value="1"/>
</dbReference>
<dbReference type="PROSITE" id="PS50893">
    <property type="entry name" value="ABC_TRANSPORTER_2"/>
    <property type="match status" value="1"/>
</dbReference>
<evidence type="ECO:0000256" key="12">
    <source>
        <dbReference type="ARBA" id="ARBA00025070"/>
    </source>
</evidence>
<evidence type="ECO:0000256" key="2">
    <source>
        <dbReference type="ARBA" id="ARBA00005417"/>
    </source>
</evidence>
<keyword evidence="15" id="KW-1185">Reference proteome</keyword>
<dbReference type="SMART" id="SM00382">
    <property type="entry name" value="AAA"/>
    <property type="match status" value="1"/>
</dbReference>
<keyword evidence="9" id="KW-0653">Protein transport</keyword>
<dbReference type="NCBIfam" id="NF008453">
    <property type="entry name" value="PRK11308.1"/>
    <property type="match status" value="1"/>
</dbReference>
<dbReference type="PANTHER" id="PTHR43776:SF7">
    <property type="entry name" value="D,D-DIPEPTIDE TRANSPORT ATP-BINDING PROTEIN DDPF-RELATED"/>
    <property type="match status" value="1"/>
</dbReference>
<dbReference type="InterPro" id="IPR017871">
    <property type="entry name" value="ABC_transporter-like_CS"/>
</dbReference>
<feature type="domain" description="ABC transporter" evidence="13">
    <location>
        <begin position="6"/>
        <end position="257"/>
    </location>
</feature>
<keyword evidence="4" id="KW-1003">Cell membrane</keyword>
<evidence type="ECO:0000256" key="9">
    <source>
        <dbReference type="ARBA" id="ARBA00022927"/>
    </source>
</evidence>
<dbReference type="InterPro" id="IPR003593">
    <property type="entry name" value="AAA+_ATPase"/>
</dbReference>
<gene>
    <name evidence="14" type="ORF">DFR47_102204</name>
</gene>
<evidence type="ECO:0000256" key="10">
    <source>
        <dbReference type="ARBA" id="ARBA00022967"/>
    </source>
</evidence>
<dbReference type="SUPFAM" id="SSF52540">
    <property type="entry name" value="P-loop containing nucleoside triphosphate hydrolases"/>
    <property type="match status" value="1"/>
</dbReference>
<comment type="similarity">
    <text evidence="2">Belongs to the ABC transporter superfamily.</text>
</comment>
<keyword evidence="3" id="KW-0813">Transport</keyword>
<dbReference type="GO" id="GO:0005886">
    <property type="term" value="C:plasma membrane"/>
    <property type="evidence" value="ECO:0007669"/>
    <property type="project" value="UniProtKB-SubCell"/>
</dbReference>
<dbReference type="GO" id="GO:0055085">
    <property type="term" value="P:transmembrane transport"/>
    <property type="evidence" value="ECO:0007669"/>
    <property type="project" value="UniProtKB-ARBA"/>
</dbReference>
<dbReference type="Pfam" id="PF00005">
    <property type="entry name" value="ABC_tran"/>
    <property type="match status" value="1"/>
</dbReference>
<comment type="function">
    <text evidence="12">Probably part of an ABC transporter complex that could be involved in peptide import. Probably responsible for energy coupling to the transport system.</text>
</comment>
<dbReference type="Pfam" id="PF08352">
    <property type="entry name" value="oligo_HPY"/>
    <property type="match status" value="1"/>
</dbReference>
<organism evidence="14 15">
    <name type="scientific">Pseudochrobactrum asaccharolyticum</name>
    <dbReference type="NCBI Taxonomy" id="354351"/>
    <lineage>
        <taxon>Bacteria</taxon>
        <taxon>Pseudomonadati</taxon>
        <taxon>Pseudomonadota</taxon>
        <taxon>Alphaproteobacteria</taxon>
        <taxon>Hyphomicrobiales</taxon>
        <taxon>Brucellaceae</taxon>
        <taxon>Pseudochrobactrum</taxon>
    </lineage>
</organism>
<dbReference type="GO" id="GO:0016887">
    <property type="term" value="F:ATP hydrolysis activity"/>
    <property type="evidence" value="ECO:0007669"/>
    <property type="project" value="InterPro"/>
</dbReference>
<keyword evidence="5" id="KW-0997">Cell inner membrane</keyword>
<keyword evidence="6" id="KW-0547">Nucleotide-binding</keyword>
<keyword evidence="8" id="KW-0571">Peptide transport</keyword>
<evidence type="ECO:0000256" key="6">
    <source>
        <dbReference type="ARBA" id="ARBA00022741"/>
    </source>
</evidence>
<evidence type="ECO:0000256" key="7">
    <source>
        <dbReference type="ARBA" id="ARBA00022840"/>
    </source>
</evidence>
<evidence type="ECO:0000259" key="13">
    <source>
        <dbReference type="PROSITE" id="PS50893"/>
    </source>
</evidence>
<dbReference type="Proteomes" id="UP000252893">
    <property type="component" value="Unassembled WGS sequence"/>
</dbReference>
<keyword evidence="7 14" id="KW-0067">ATP-binding</keyword>
<dbReference type="InterPro" id="IPR013563">
    <property type="entry name" value="Oligopep_ABC_C"/>
</dbReference>
<dbReference type="PROSITE" id="PS00211">
    <property type="entry name" value="ABC_TRANSPORTER_1"/>
    <property type="match status" value="1"/>
</dbReference>
<dbReference type="GO" id="GO:0005524">
    <property type="term" value="F:ATP binding"/>
    <property type="evidence" value="ECO:0007669"/>
    <property type="project" value="UniProtKB-KW"/>
</dbReference>
<sequence length="359" mass="39440">MTQPLLELQGISKHFPVKKGLIRQKVVGTVRAVDEVSFKLMPGETLAIVGESGCGKSTTARLALRLLEPTAGRVLFEGEDVTNASGTKLRDLRRKMQVVFQDPYASLNPRMTVGELIAEPMLVHGVGTDASRRERVIELLRRVDLAPYHAARYPHEFSGGQRQRIGIARALSLSPKLIVCDEPVSALDVSIQAQVVNLLKDLQKEMGLSYLFISHGLPVVKHMADRVAVMYLGQVVEIADKHQLYNNPRHPYTQALLSAAPQPDPASRGSWKVLGGDVPSPLNPPSGCRFHTRCPLAQDLCKQQVPELKNLGTGQQVACHFEAQVHAFKHAAHFASGAEKLQQRLGLFAKKRAEKEQAA</sequence>
<comment type="subcellular location">
    <subcellularLocation>
        <location evidence="1">Cell inner membrane</location>
        <topology evidence="1">Peripheral membrane protein</topology>
    </subcellularLocation>
</comment>
<dbReference type="InterPro" id="IPR027417">
    <property type="entry name" value="P-loop_NTPase"/>
</dbReference>
<reference evidence="14 15" key="1">
    <citation type="submission" date="2018-06" db="EMBL/GenBank/DDBJ databases">
        <title>Genomic Encyclopedia of Type Strains, Phase IV (KMG-IV): sequencing the most valuable type-strain genomes for metagenomic binning, comparative biology and taxonomic classification.</title>
        <authorList>
            <person name="Goeker M."/>
        </authorList>
    </citation>
    <scope>NUCLEOTIDE SEQUENCE [LARGE SCALE GENOMIC DNA]</scope>
    <source>
        <strain evidence="14 15">DSM 25619</strain>
    </source>
</reference>
<dbReference type="AlphaFoldDB" id="A0A366E536"/>
<dbReference type="PANTHER" id="PTHR43776">
    <property type="entry name" value="TRANSPORT ATP-BINDING PROTEIN"/>
    <property type="match status" value="1"/>
</dbReference>
<dbReference type="CDD" id="cd03257">
    <property type="entry name" value="ABC_NikE_OppD_transporters"/>
    <property type="match status" value="1"/>
</dbReference>
<dbReference type="FunFam" id="3.40.50.300:FF:000016">
    <property type="entry name" value="Oligopeptide ABC transporter ATP-binding component"/>
    <property type="match status" value="1"/>
</dbReference>
<keyword evidence="11" id="KW-0472">Membrane</keyword>
<dbReference type="RefSeq" id="WP_113943438.1">
    <property type="nucleotide sequence ID" value="NZ_JBHEEG010000002.1"/>
</dbReference>
<dbReference type="InterPro" id="IPR003439">
    <property type="entry name" value="ABC_transporter-like_ATP-bd"/>
</dbReference>